<name>A0A1A0M3D2_MYCMU</name>
<gene>
    <name evidence="1" type="ORF">A5642_03435</name>
</gene>
<dbReference type="RefSeq" id="WP_064860469.1">
    <property type="nucleotide sequence ID" value="NZ_LSKA01000106.1"/>
</dbReference>
<dbReference type="Proteomes" id="UP000093962">
    <property type="component" value="Unassembled WGS sequence"/>
</dbReference>
<dbReference type="EMBL" id="LZSF01000247">
    <property type="protein sequence ID" value="OBA79885.1"/>
    <property type="molecule type" value="Genomic_DNA"/>
</dbReference>
<proteinExistence type="predicted"/>
<accession>A0A1A0M3D2</accession>
<evidence type="ECO:0000313" key="2">
    <source>
        <dbReference type="Proteomes" id="UP000093962"/>
    </source>
</evidence>
<comment type="caution">
    <text evidence="1">The sequence shown here is derived from an EMBL/GenBank/DDBJ whole genome shotgun (WGS) entry which is preliminary data.</text>
</comment>
<evidence type="ECO:0000313" key="1">
    <source>
        <dbReference type="EMBL" id="OBA79885.1"/>
    </source>
</evidence>
<dbReference type="InterPro" id="IPR019239">
    <property type="entry name" value="VapB_antitoxin"/>
</dbReference>
<sequence>MTRTNIDIDDHACEVVMRRFHLTSKRDAVNFALRNLAQEALDLKAARELRGSGWDADLDELRSDRVQ</sequence>
<reference evidence="1 2" key="1">
    <citation type="submission" date="2016-06" db="EMBL/GenBank/DDBJ databases">
        <authorList>
            <person name="Kjaerup R.B."/>
            <person name="Dalgaard T.S."/>
            <person name="Juul-Madsen H.R."/>
        </authorList>
    </citation>
    <scope>NUCLEOTIDE SEQUENCE [LARGE SCALE GENOMIC DNA]</scope>
    <source>
        <strain evidence="1 2">1199456.5</strain>
    </source>
</reference>
<protein>
    <submittedName>
        <fullName evidence="1">Antitoxin</fullName>
    </submittedName>
</protein>
<organism evidence="1 2">
    <name type="scientific">Mycolicibacterium mucogenicum</name>
    <name type="common">Mycobacterium mucogenicum</name>
    <dbReference type="NCBI Taxonomy" id="56689"/>
    <lineage>
        <taxon>Bacteria</taxon>
        <taxon>Bacillati</taxon>
        <taxon>Actinomycetota</taxon>
        <taxon>Actinomycetes</taxon>
        <taxon>Mycobacteriales</taxon>
        <taxon>Mycobacteriaceae</taxon>
        <taxon>Mycolicibacterium</taxon>
    </lineage>
</organism>
<dbReference type="AlphaFoldDB" id="A0A1A0M3D2"/>
<dbReference type="Pfam" id="PF09957">
    <property type="entry name" value="VapB_antitoxin"/>
    <property type="match status" value="1"/>
</dbReference>
<dbReference type="OrthoDB" id="4563074at2"/>